<dbReference type="InterPro" id="IPR055170">
    <property type="entry name" value="GFO_IDH_MocA-like_dom"/>
</dbReference>
<gene>
    <name evidence="5" type="ORF">EFD62_14010</name>
</gene>
<evidence type="ECO:0000256" key="2">
    <source>
        <dbReference type="ARBA" id="ARBA00023002"/>
    </source>
</evidence>
<accession>A0A4V1K1V8</accession>
<dbReference type="InterPro" id="IPR050984">
    <property type="entry name" value="Gfo/Idh/MocA_domain"/>
</dbReference>
<name>A0A4V1K1V8_9FIRM</name>
<dbReference type="RefSeq" id="WP_128706306.1">
    <property type="nucleotide sequence ID" value="NZ_RLII01000024.1"/>
</dbReference>
<reference evidence="6" key="1">
    <citation type="submission" date="2018-11" db="EMBL/GenBank/DDBJ databases">
        <title>Genome sequencing of a novel mesophilic and cellulolytic organism within the genus Hungateiclostridium.</title>
        <authorList>
            <person name="Rettenmaier R."/>
            <person name="Liebl W."/>
            <person name="Zverlov V."/>
        </authorList>
    </citation>
    <scope>NUCLEOTIDE SEQUENCE [LARGE SCALE GENOMIC DNA]</scope>
    <source>
        <strain evidence="6">N2K1</strain>
    </source>
</reference>
<dbReference type="PANTHER" id="PTHR22604">
    <property type="entry name" value="OXIDOREDUCTASES"/>
    <property type="match status" value="1"/>
</dbReference>
<comment type="similarity">
    <text evidence="1">Belongs to the Gfo/Idh/MocA family.</text>
</comment>
<dbReference type="PANTHER" id="PTHR22604:SF105">
    <property type="entry name" value="TRANS-1,2-DIHYDROBENZENE-1,2-DIOL DEHYDROGENASE"/>
    <property type="match status" value="1"/>
</dbReference>
<protein>
    <submittedName>
        <fullName evidence="5">Gfo/Idh/MocA family oxidoreductase</fullName>
    </submittedName>
</protein>
<evidence type="ECO:0000313" key="5">
    <source>
        <dbReference type="EMBL" id="RXE58139.1"/>
    </source>
</evidence>
<dbReference type="Pfam" id="PF01408">
    <property type="entry name" value="GFO_IDH_MocA"/>
    <property type="match status" value="1"/>
</dbReference>
<dbReference type="SUPFAM" id="SSF55347">
    <property type="entry name" value="Glyceraldehyde-3-phosphate dehydrogenase-like, C-terminal domain"/>
    <property type="match status" value="1"/>
</dbReference>
<organism evidence="5 6">
    <name type="scientific">Acetivibrio mesophilus</name>
    <dbReference type="NCBI Taxonomy" id="2487273"/>
    <lineage>
        <taxon>Bacteria</taxon>
        <taxon>Bacillati</taxon>
        <taxon>Bacillota</taxon>
        <taxon>Clostridia</taxon>
        <taxon>Eubacteriales</taxon>
        <taxon>Oscillospiraceae</taxon>
        <taxon>Acetivibrio</taxon>
    </lineage>
</organism>
<proteinExistence type="inferred from homology"/>
<dbReference type="GO" id="GO:0000166">
    <property type="term" value="F:nucleotide binding"/>
    <property type="evidence" value="ECO:0007669"/>
    <property type="project" value="InterPro"/>
</dbReference>
<dbReference type="OrthoDB" id="9783105at2"/>
<evidence type="ECO:0000256" key="1">
    <source>
        <dbReference type="ARBA" id="ARBA00010928"/>
    </source>
</evidence>
<feature type="domain" description="GFO/IDH/MocA-like oxidoreductase" evidence="4">
    <location>
        <begin position="134"/>
        <end position="249"/>
    </location>
</feature>
<keyword evidence="2" id="KW-0560">Oxidoreductase</keyword>
<evidence type="ECO:0000259" key="4">
    <source>
        <dbReference type="Pfam" id="PF22725"/>
    </source>
</evidence>
<dbReference type="EMBL" id="RLII01000024">
    <property type="protein sequence ID" value="RXE58139.1"/>
    <property type="molecule type" value="Genomic_DNA"/>
</dbReference>
<dbReference type="InterPro" id="IPR000683">
    <property type="entry name" value="Gfo/Idh/MocA-like_OxRdtase_N"/>
</dbReference>
<keyword evidence="6" id="KW-1185">Reference proteome</keyword>
<comment type="caution">
    <text evidence="5">The sequence shown here is derived from an EMBL/GenBank/DDBJ whole genome shotgun (WGS) entry which is preliminary data.</text>
</comment>
<dbReference type="InterPro" id="IPR036291">
    <property type="entry name" value="NAD(P)-bd_dom_sf"/>
</dbReference>
<evidence type="ECO:0000259" key="3">
    <source>
        <dbReference type="Pfam" id="PF01408"/>
    </source>
</evidence>
<sequence>MEKKIRWGILGCGRIARTFAESLQYVPDAELAAVASKTPGRAAEFAEIYNVERYYENYLDLVKDESVDVIYVATTHNYHYEHTLLCLENKKPVLCEKPFTVNSKQAEDLIKAARENKVFLMEAMWTRFLPCIVELNRVLSENVIGDIGLLRADFGFRAKGRNAPKYYFDPNLAGGALLDLGVYPVSFSRLVFKKSPVNIKTFGYIDSSKVDEHAAYMFEYEYGKVAMMASSYSVDIPHDGVICGTEGYIKIPNFSRPTEFSIQLHGQEEKVVRIPFVSNGLNYQAQEVNRCLKEGKLESDIMPLDESLEIMRILDALRKEWGLKYPIE</sequence>
<dbReference type="Gene3D" id="3.30.360.10">
    <property type="entry name" value="Dihydrodipicolinate Reductase, domain 2"/>
    <property type="match status" value="1"/>
</dbReference>
<dbReference type="GO" id="GO:0016491">
    <property type="term" value="F:oxidoreductase activity"/>
    <property type="evidence" value="ECO:0007669"/>
    <property type="project" value="UniProtKB-KW"/>
</dbReference>
<dbReference type="SUPFAM" id="SSF51735">
    <property type="entry name" value="NAD(P)-binding Rossmann-fold domains"/>
    <property type="match status" value="1"/>
</dbReference>
<dbReference type="Gene3D" id="3.40.50.720">
    <property type="entry name" value="NAD(P)-binding Rossmann-like Domain"/>
    <property type="match status" value="1"/>
</dbReference>
<dbReference type="Pfam" id="PF22725">
    <property type="entry name" value="GFO_IDH_MocA_C3"/>
    <property type="match status" value="1"/>
</dbReference>
<evidence type="ECO:0000313" key="6">
    <source>
        <dbReference type="Proteomes" id="UP000289166"/>
    </source>
</evidence>
<dbReference type="Proteomes" id="UP000289166">
    <property type="component" value="Unassembled WGS sequence"/>
</dbReference>
<dbReference type="AlphaFoldDB" id="A0A4V1K1V8"/>
<feature type="domain" description="Gfo/Idh/MocA-like oxidoreductase N-terminal" evidence="3">
    <location>
        <begin position="5"/>
        <end position="122"/>
    </location>
</feature>